<feature type="domain" description="IclR-ED" evidence="5">
    <location>
        <begin position="77"/>
        <end position="257"/>
    </location>
</feature>
<proteinExistence type="predicted"/>
<dbReference type="PANTHER" id="PTHR30136:SF24">
    <property type="entry name" value="HTH-TYPE TRANSCRIPTIONAL REPRESSOR ALLR"/>
    <property type="match status" value="1"/>
</dbReference>
<organism evidence="6 7">
    <name type="scientific">Bradyrhizobium campsiandrae</name>
    <dbReference type="NCBI Taxonomy" id="1729892"/>
    <lineage>
        <taxon>Bacteria</taxon>
        <taxon>Pseudomonadati</taxon>
        <taxon>Pseudomonadota</taxon>
        <taxon>Alphaproteobacteria</taxon>
        <taxon>Hyphomicrobiales</taxon>
        <taxon>Nitrobacteraceae</taxon>
        <taxon>Bradyrhizobium</taxon>
    </lineage>
</organism>
<evidence type="ECO:0000256" key="2">
    <source>
        <dbReference type="ARBA" id="ARBA00023125"/>
    </source>
</evidence>
<dbReference type="InterPro" id="IPR036390">
    <property type="entry name" value="WH_DNA-bd_sf"/>
</dbReference>
<evidence type="ECO:0000259" key="5">
    <source>
        <dbReference type="PROSITE" id="PS51078"/>
    </source>
</evidence>
<name>A0ABR7UIP6_9BRAD</name>
<evidence type="ECO:0000313" key="6">
    <source>
        <dbReference type="EMBL" id="MBC9983763.1"/>
    </source>
</evidence>
<dbReference type="SMART" id="SM00346">
    <property type="entry name" value="HTH_ICLR"/>
    <property type="match status" value="1"/>
</dbReference>
<dbReference type="Proteomes" id="UP000639516">
    <property type="component" value="Unassembled WGS sequence"/>
</dbReference>
<dbReference type="InterPro" id="IPR036388">
    <property type="entry name" value="WH-like_DNA-bd_sf"/>
</dbReference>
<gene>
    <name evidence="6" type="ORF">HA482_36840</name>
</gene>
<dbReference type="RefSeq" id="WP_188105329.1">
    <property type="nucleotide sequence ID" value="NZ_JAANIH010000047.1"/>
</dbReference>
<accession>A0ABR7UIP6</accession>
<dbReference type="SUPFAM" id="SSF55781">
    <property type="entry name" value="GAF domain-like"/>
    <property type="match status" value="1"/>
</dbReference>
<dbReference type="Gene3D" id="3.30.450.40">
    <property type="match status" value="1"/>
</dbReference>
<keyword evidence="1" id="KW-0805">Transcription regulation</keyword>
<protein>
    <submittedName>
        <fullName evidence="6">Helix-turn-helix domain-containing protein</fullName>
    </submittedName>
</protein>
<keyword evidence="2" id="KW-0238">DNA-binding</keyword>
<evidence type="ECO:0000256" key="1">
    <source>
        <dbReference type="ARBA" id="ARBA00023015"/>
    </source>
</evidence>
<dbReference type="Gene3D" id="1.10.10.10">
    <property type="entry name" value="Winged helix-like DNA-binding domain superfamily/Winged helix DNA-binding domain"/>
    <property type="match status" value="1"/>
</dbReference>
<reference evidence="6 7" key="1">
    <citation type="journal article" date="2020" name="Arch. Microbiol.">
        <title>Bradyrhizobium campsiandrae sp. nov., a nitrogen-fixing bacterial strain isolated from a native leguminous tree from the Amazon adapted to flooded conditions.</title>
        <authorList>
            <person name="Cabral Michel D."/>
            <person name="Martins da Costa E."/>
            <person name="Azarias Guimaraes A."/>
            <person name="Soares de Carvalho T."/>
            <person name="Santos de Castro Caputo P."/>
            <person name="Willems A."/>
            <person name="de Souza Moreira F.M."/>
        </authorList>
    </citation>
    <scope>NUCLEOTIDE SEQUENCE [LARGE SCALE GENOMIC DNA]</scope>
    <source>
        <strain evidence="7">INPA 384B</strain>
    </source>
</reference>
<dbReference type="Pfam" id="PF01614">
    <property type="entry name" value="IclR_C"/>
    <property type="match status" value="1"/>
</dbReference>
<dbReference type="PROSITE" id="PS51078">
    <property type="entry name" value="ICLR_ED"/>
    <property type="match status" value="1"/>
</dbReference>
<evidence type="ECO:0000256" key="3">
    <source>
        <dbReference type="ARBA" id="ARBA00023163"/>
    </source>
</evidence>
<dbReference type="InterPro" id="IPR005471">
    <property type="entry name" value="Tscrpt_reg_IclR_N"/>
</dbReference>
<dbReference type="Pfam" id="PF09339">
    <property type="entry name" value="HTH_IclR"/>
    <property type="match status" value="1"/>
</dbReference>
<evidence type="ECO:0000259" key="4">
    <source>
        <dbReference type="PROSITE" id="PS51077"/>
    </source>
</evidence>
<feature type="domain" description="HTH iclR-type" evidence="4">
    <location>
        <begin position="13"/>
        <end position="75"/>
    </location>
</feature>
<dbReference type="InterPro" id="IPR050707">
    <property type="entry name" value="HTH_MetabolicPath_Reg"/>
</dbReference>
<dbReference type="PANTHER" id="PTHR30136">
    <property type="entry name" value="HELIX-TURN-HELIX TRANSCRIPTIONAL REGULATOR, ICLR FAMILY"/>
    <property type="match status" value="1"/>
</dbReference>
<dbReference type="InterPro" id="IPR029016">
    <property type="entry name" value="GAF-like_dom_sf"/>
</dbReference>
<dbReference type="SUPFAM" id="SSF46785">
    <property type="entry name" value="Winged helix' DNA-binding domain"/>
    <property type="match status" value="1"/>
</dbReference>
<dbReference type="PROSITE" id="PS51077">
    <property type="entry name" value="HTH_ICLR"/>
    <property type="match status" value="1"/>
</dbReference>
<comment type="caution">
    <text evidence="6">The sequence shown here is derived from an EMBL/GenBank/DDBJ whole genome shotgun (WGS) entry which is preliminary data.</text>
</comment>
<dbReference type="InterPro" id="IPR014757">
    <property type="entry name" value="Tscrpt_reg_IclR_C"/>
</dbReference>
<evidence type="ECO:0000313" key="7">
    <source>
        <dbReference type="Proteomes" id="UP000639516"/>
    </source>
</evidence>
<keyword evidence="3" id="KW-0804">Transcription</keyword>
<dbReference type="EMBL" id="JAATTO010000080">
    <property type="protein sequence ID" value="MBC9983763.1"/>
    <property type="molecule type" value="Genomic_DNA"/>
</dbReference>
<sequence>MARTRSKSSVKPVGAVQAAIEILRYLANSTTPLGVNRISEGVERYPSTCYSILKTLEVEGLVTFDREAKVYGLGVPSLLELLHKTRKDDRHFQLARPTLLDIAARFNTTIMLSERVRRDMMIVIDYVVPDRAFHINVTIGQRVPIIRGSMGRVVLSHENLSRGELEELFNQFNPKAKKSDLEAWIRAVANAKTQGYVVEPNSITEGLTALSVPILNNSGQSHRVVTAIGLSQQLTNVKQKELGAELINLLKTTKASS</sequence>
<keyword evidence="7" id="KW-1185">Reference proteome</keyword>